<gene>
    <name evidence="1" type="ORF">ADA01nite_36580</name>
</gene>
<organism evidence="1 2">
    <name type="scientific">Aneurinibacillus danicus</name>
    <dbReference type="NCBI Taxonomy" id="267746"/>
    <lineage>
        <taxon>Bacteria</taxon>
        <taxon>Bacillati</taxon>
        <taxon>Bacillota</taxon>
        <taxon>Bacilli</taxon>
        <taxon>Bacillales</taxon>
        <taxon>Paenibacillaceae</taxon>
        <taxon>Aneurinibacillus group</taxon>
        <taxon>Aneurinibacillus</taxon>
    </lineage>
</organism>
<dbReference type="PANTHER" id="PTHR43861">
    <property type="entry name" value="TRANS-ACONITATE 2-METHYLTRANSFERASE-RELATED"/>
    <property type="match status" value="1"/>
</dbReference>
<reference evidence="1 2" key="1">
    <citation type="submission" date="2019-07" db="EMBL/GenBank/DDBJ databases">
        <title>Whole genome shotgun sequence of Aneurinibacillus danicus NBRC 102444.</title>
        <authorList>
            <person name="Hosoyama A."/>
            <person name="Uohara A."/>
            <person name="Ohji S."/>
            <person name="Ichikawa N."/>
        </authorList>
    </citation>
    <scope>NUCLEOTIDE SEQUENCE [LARGE SCALE GENOMIC DNA]</scope>
    <source>
        <strain evidence="1 2">NBRC 102444</strain>
    </source>
</reference>
<dbReference type="AlphaFoldDB" id="A0A511VE10"/>
<protein>
    <submittedName>
        <fullName evidence="1">Type 12 methyltransferase</fullName>
    </submittedName>
</protein>
<name>A0A511VE10_9BACL</name>
<dbReference type="Proteomes" id="UP000321157">
    <property type="component" value="Unassembled WGS sequence"/>
</dbReference>
<dbReference type="Pfam" id="PF13489">
    <property type="entry name" value="Methyltransf_23"/>
    <property type="match status" value="1"/>
</dbReference>
<evidence type="ECO:0000313" key="2">
    <source>
        <dbReference type="Proteomes" id="UP000321157"/>
    </source>
</evidence>
<dbReference type="CDD" id="cd02440">
    <property type="entry name" value="AdoMet_MTases"/>
    <property type="match status" value="1"/>
</dbReference>
<dbReference type="GO" id="GO:0008168">
    <property type="term" value="F:methyltransferase activity"/>
    <property type="evidence" value="ECO:0007669"/>
    <property type="project" value="UniProtKB-KW"/>
</dbReference>
<keyword evidence="2" id="KW-1185">Reference proteome</keyword>
<dbReference type="Gene3D" id="3.40.50.150">
    <property type="entry name" value="Vaccinia Virus protein VP39"/>
    <property type="match status" value="1"/>
</dbReference>
<keyword evidence="1" id="KW-0489">Methyltransferase</keyword>
<keyword evidence="1" id="KW-0808">Transferase</keyword>
<dbReference type="OrthoDB" id="9782855at2"/>
<dbReference type="GO" id="GO:0032259">
    <property type="term" value="P:methylation"/>
    <property type="evidence" value="ECO:0007669"/>
    <property type="project" value="UniProtKB-KW"/>
</dbReference>
<dbReference type="PANTHER" id="PTHR43861:SF6">
    <property type="entry name" value="METHYLTRANSFERASE TYPE 11"/>
    <property type="match status" value="1"/>
</dbReference>
<dbReference type="RefSeq" id="WP_146811838.1">
    <property type="nucleotide sequence ID" value="NZ_BJXX01000170.1"/>
</dbReference>
<proteinExistence type="predicted"/>
<accession>A0A511VE10</accession>
<evidence type="ECO:0000313" key="1">
    <source>
        <dbReference type="EMBL" id="GEN36198.1"/>
    </source>
</evidence>
<sequence length="310" mass="37206">MDKIEHIYEEFIEYKSTRIIECKTCGFKHVYPIPSREQIEEFYRKEYYNSTFHFDYSVVNEEYINKKLEEIESYTHYRETYEKVCSFKQTPYKNMLDIGCGNELLVRFFQNRGWSVWALEPSRNASEYLRKFSIPTFNITVEQIENLLSEEVTNLSFVNIQFVFEHLRDPHQLLRDVYHRMVPGGIIRICVPNDFSEGQRAYWEYYNEQPYWVQLPDHINYFNFRTLRSTLLTNGFEEVYCTTIFPLEFLLLGGINYYGNPDDAKKVGPFVNNFEQAFIRTGRKHILEKLYESLAQAEFGRSIIMYAIKK</sequence>
<comment type="caution">
    <text evidence="1">The sequence shown here is derived from an EMBL/GenBank/DDBJ whole genome shotgun (WGS) entry which is preliminary data.</text>
</comment>
<dbReference type="SUPFAM" id="SSF53335">
    <property type="entry name" value="S-adenosyl-L-methionine-dependent methyltransferases"/>
    <property type="match status" value="1"/>
</dbReference>
<dbReference type="InterPro" id="IPR029063">
    <property type="entry name" value="SAM-dependent_MTases_sf"/>
</dbReference>
<dbReference type="EMBL" id="BJXX01000170">
    <property type="protein sequence ID" value="GEN36198.1"/>
    <property type="molecule type" value="Genomic_DNA"/>
</dbReference>